<name>A0A426Y353_ENSVE</name>
<comment type="caution">
    <text evidence="1">The sequence shown here is derived from an EMBL/GenBank/DDBJ whole genome shotgun (WGS) entry which is preliminary data.</text>
</comment>
<gene>
    <name evidence="1" type="ORF">B296_00044953</name>
</gene>
<accession>A0A426Y353</accession>
<dbReference type="EMBL" id="AMZH03015449">
    <property type="protein sequence ID" value="RRT46040.1"/>
    <property type="molecule type" value="Genomic_DNA"/>
</dbReference>
<dbReference type="AlphaFoldDB" id="A0A426Y353"/>
<reference evidence="1 2" key="1">
    <citation type="journal article" date="2014" name="Agronomy (Basel)">
        <title>A Draft Genome Sequence for Ensete ventricosum, the Drought-Tolerant Tree Against Hunger.</title>
        <authorList>
            <person name="Harrison J."/>
            <person name="Moore K.A."/>
            <person name="Paszkiewicz K."/>
            <person name="Jones T."/>
            <person name="Grant M."/>
            <person name="Ambacheew D."/>
            <person name="Muzemil S."/>
            <person name="Studholme D.J."/>
        </authorList>
    </citation>
    <scope>NUCLEOTIDE SEQUENCE [LARGE SCALE GENOMIC DNA]</scope>
</reference>
<dbReference type="Proteomes" id="UP000287651">
    <property type="component" value="Unassembled WGS sequence"/>
</dbReference>
<protein>
    <submittedName>
        <fullName evidence="1">Uncharacterized protein</fullName>
    </submittedName>
</protein>
<evidence type="ECO:0000313" key="2">
    <source>
        <dbReference type="Proteomes" id="UP000287651"/>
    </source>
</evidence>
<evidence type="ECO:0000313" key="1">
    <source>
        <dbReference type="EMBL" id="RRT46040.1"/>
    </source>
</evidence>
<organism evidence="1 2">
    <name type="scientific">Ensete ventricosum</name>
    <name type="common">Abyssinian banana</name>
    <name type="synonym">Musa ensete</name>
    <dbReference type="NCBI Taxonomy" id="4639"/>
    <lineage>
        <taxon>Eukaryota</taxon>
        <taxon>Viridiplantae</taxon>
        <taxon>Streptophyta</taxon>
        <taxon>Embryophyta</taxon>
        <taxon>Tracheophyta</taxon>
        <taxon>Spermatophyta</taxon>
        <taxon>Magnoliopsida</taxon>
        <taxon>Liliopsida</taxon>
        <taxon>Zingiberales</taxon>
        <taxon>Musaceae</taxon>
        <taxon>Ensete</taxon>
    </lineage>
</organism>
<proteinExistence type="predicted"/>
<sequence>MIGAAGELDCFSAHILLREPGKSEDKVEHDHKSYDLTPAIRQPPAFQAASLMVFLRRSPDVFLASFPIPSTNLLAKSLQAPTASSNPWPNN</sequence>